<comment type="function">
    <text evidence="1">Putative transcription factor.</text>
</comment>
<evidence type="ECO:0000256" key="6">
    <source>
        <dbReference type="ARBA" id="ARBA00023242"/>
    </source>
</evidence>
<protein>
    <recommendedName>
        <fullName evidence="7">RWP-RK domain-containing protein</fullName>
    </recommendedName>
</protein>
<organism evidence="8 9">
    <name type="scientific">Coffea canephora</name>
    <name type="common">Robusta coffee</name>
    <dbReference type="NCBI Taxonomy" id="49390"/>
    <lineage>
        <taxon>Eukaryota</taxon>
        <taxon>Viridiplantae</taxon>
        <taxon>Streptophyta</taxon>
        <taxon>Embryophyta</taxon>
        <taxon>Tracheophyta</taxon>
        <taxon>Spermatophyta</taxon>
        <taxon>Magnoliopsida</taxon>
        <taxon>eudicotyledons</taxon>
        <taxon>Gunneridae</taxon>
        <taxon>Pentapetalae</taxon>
        <taxon>asterids</taxon>
        <taxon>lamiids</taxon>
        <taxon>Gentianales</taxon>
        <taxon>Rubiaceae</taxon>
        <taxon>Ixoroideae</taxon>
        <taxon>Gardenieae complex</taxon>
        <taxon>Bertiereae - Coffeeae clade</taxon>
        <taxon>Coffeeae</taxon>
        <taxon>Coffea</taxon>
    </lineage>
</organism>
<accession>A0A068U9R9</accession>
<keyword evidence="3" id="KW-0175">Coiled coil</keyword>
<keyword evidence="4" id="KW-0238">DNA-binding</keyword>
<keyword evidence="9" id="KW-1185">Reference proteome</keyword>
<dbReference type="PhylomeDB" id="A0A068U9R9"/>
<dbReference type="InParanoid" id="A0A068U9R9"/>
<evidence type="ECO:0000256" key="5">
    <source>
        <dbReference type="ARBA" id="ARBA00023163"/>
    </source>
</evidence>
<sequence length="273" mass="30516">MNPPALSVVYQLENLLASDGSLYFEEQPPSGAWEQSYLAFPESLGQCTAGICNCKEPLHAWKWKNNSIPCLEMEFKDFEDICGDFGWHSPPDVKEPFFEGDVNVVDAKPLNAAGEIRDQALLENGETVFGEASGGNAVCSRSSEPLVSDDGLVSGRYKSSALEVDEIQKYFDVPITKAAKELKVGLTVLKKRCRELNIRRWPHRKIKSLKSLIDSAKELGLTSEIEMLEEHKRMLKVLPEMELTERTKKLRQACFKANYKKRRAMAAAAAAMA</sequence>
<dbReference type="PANTHER" id="PTHR46373:SF2">
    <property type="entry name" value="RWP-RK DOMAIN-CONTAINING PROTEIN"/>
    <property type="match status" value="1"/>
</dbReference>
<keyword evidence="2" id="KW-0805">Transcription regulation</keyword>
<dbReference type="PROSITE" id="PS51519">
    <property type="entry name" value="RWP_RK"/>
    <property type="match status" value="1"/>
</dbReference>
<keyword evidence="6" id="KW-0539">Nucleus</keyword>
<keyword evidence="5" id="KW-0804">Transcription</keyword>
<dbReference type="STRING" id="49390.A0A068U9R9"/>
<dbReference type="Proteomes" id="UP000295252">
    <property type="component" value="Chromosome IV"/>
</dbReference>
<evidence type="ECO:0000256" key="2">
    <source>
        <dbReference type="ARBA" id="ARBA00023015"/>
    </source>
</evidence>
<dbReference type="GO" id="GO:0003700">
    <property type="term" value="F:DNA-binding transcription factor activity"/>
    <property type="evidence" value="ECO:0007669"/>
    <property type="project" value="InterPro"/>
</dbReference>
<reference evidence="9" key="1">
    <citation type="journal article" date="2014" name="Science">
        <title>The coffee genome provides insight into the convergent evolution of caffeine biosynthesis.</title>
        <authorList>
            <person name="Denoeud F."/>
            <person name="Carretero-Paulet L."/>
            <person name="Dereeper A."/>
            <person name="Droc G."/>
            <person name="Guyot R."/>
            <person name="Pietrella M."/>
            <person name="Zheng C."/>
            <person name="Alberti A."/>
            <person name="Anthony F."/>
            <person name="Aprea G."/>
            <person name="Aury J.M."/>
            <person name="Bento P."/>
            <person name="Bernard M."/>
            <person name="Bocs S."/>
            <person name="Campa C."/>
            <person name="Cenci A."/>
            <person name="Combes M.C."/>
            <person name="Crouzillat D."/>
            <person name="Da Silva C."/>
            <person name="Daddiego L."/>
            <person name="De Bellis F."/>
            <person name="Dussert S."/>
            <person name="Garsmeur O."/>
            <person name="Gayraud T."/>
            <person name="Guignon V."/>
            <person name="Jahn K."/>
            <person name="Jamilloux V."/>
            <person name="Joet T."/>
            <person name="Labadie K."/>
            <person name="Lan T."/>
            <person name="Leclercq J."/>
            <person name="Lepelley M."/>
            <person name="Leroy T."/>
            <person name="Li L.T."/>
            <person name="Librado P."/>
            <person name="Lopez L."/>
            <person name="Munoz A."/>
            <person name="Noel B."/>
            <person name="Pallavicini A."/>
            <person name="Perrotta G."/>
            <person name="Poncet V."/>
            <person name="Pot D."/>
            <person name="Priyono X."/>
            <person name="Rigoreau M."/>
            <person name="Rouard M."/>
            <person name="Rozas J."/>
            <person name="Tranchant-Dubreuil C."/>
            <person name="VanBuren R."/>
            <person name="Zhang Q."/>
            <person name="Andrade A.C."/>
            <person name="Argout X."/>
            <person name="Bertrand B."/>
            <person name="de Kochko A."/>
            <person name="Graziosi G."/>
            <person name="Henry R.J."/>
            <person name="Jayarama X."/>
            <person name="Ming R."/>
            <person name="Nagai C."/>
            <person name="Rounsley S."/>
            <person name="Sankoff D."/>
            <person name="Giuliano G."/>
            <person name="Albert V.A."/>
            <person name="Wincker P."/>
            <person name="Lashermes P."/>
        </authorList>
    </citation>
    <scope>NUCLEOTIDE SEQUENCE [LARGE SCALE GENOMIC DNA]</scope>
    <source>
        <strain evidence="9">cv. DH200-94</strain>
    </source>
</reference>
<feature type="domain" description="RWP-RK" evidence="7">
    <location>
        <begin position="143"/>
        <end position="229"/>
    </location>
</feature>
<evidence type="ECO:0000313" key="8">
    <source>
        <dbReference type="EMBL" id="CDP05047.1"/>
    </source>
</evidence>
<dbReference type="InterPro" id="IPR003035">
    <property type="entry name" value="RWP-RK_dom"/>
</dbReference>
<evidence type="ECO:0000259" key="7">
    <source>
        <dbReference type="PROSITE" id="PS51519"/>
    </source>
</evidence>
<evidence type="ECO:0000256" key="4">
    <source>
        <dbReference type="ARBA" id="ARBA00023125"/>
    </source>
</evidence>
<dbReference type="AlphaFoldDB" id="A0A068U9R9"/>
<evidence type="ECO:0000256" key="3">
    <source>
        <dbReference type="ARBA" id="ARBA00023054"/>
    </source>
</evidence>
<dbReference type="GO" id="GO:0003677">
    <property type="term" value="F:DNA binding"/>
    <property type="evidence" value="ECO:0007669"/>
    <property type="project" value="UniProtKB-KW"/>
</dbReference>
<dbReference type="Pfam" id="PF02042">
    <property type="entry name" value="RWP-RK"/>
    <property type="match status" value="1"/>
</dbReference>
<dbReference type="InterPro" id="IPR044607">
    <property type="entry name" value="RKD-like"/>
</dbReference>
<gene>
    <name evidence="8" type="ORF">GSCOC_T00019964001</name>
</gene>
<name>A0A068U9R9_COFCA</name>
<dbReference type="PANTHER" id="PTHR46373">
    <property type="entry name" value="PROTEIN RKD4"/>
    <property type="match status" value="1"/>
</dbReference>
<dbReference type="EMBL" id="HG739099">
    <property type="protein sequence ID" value="CDP05047.1"/>
    <property type="molecule type" value="Genomic_DNA"/>
</dbReference>
<dbReference type="OrthoDB" id="6270329at2759"/>
<proteinExistence type="predicted"/>
<evidence type="ECO:0000256" key="1">
    <source>
        <dbReference type="ARBA" id="ARBA00004049"/>
    </source>
</evidence>
<dbReference type="Gramene" id="CDP05047">
    <property type="protein sequence ID" value="CDP05047"/>
    <property type="gene ID" value="GSCOC_T00019964001"/>
</dbReference>
<evidence type="ECO:0000313" key="9">
    <source>
        <dbReference type="Proteomes" id="UP000295252"/>
    </source>
</evidence>